<dbReference type="GO" id="GO:0003824">
    <property type="term" value="F:catalytic activity"/>
    <property type="evidence" value="ECO:0007669"/>
    <property type="project" value="InterPro"/>
</dbReference>
<dbReference type="Gene3D" id="3.90.1300.10">
    <property type="entry name" value="Amidase signature (AS) domain"/>
    <property type="match status" value="1"/>
</dbReference>
<dbReference type="PANTHER" id="PTHR11895:SF7">
    <property type="entry name" value="GLUTAMYL-TRNA(GLN) AMIDOTRANSFERASE SUBUNIT A, MITOCHONDRIAL"/>
    <property type="match status" value="1"/>
</dbReference>
<evidence type="ECO:0000313" key="4">
    <source>
        <dbReference type="Proteomes" id="UP000070810"/>
    </source>
</evidence>
<dbReference type="PROSITE" id="PS00571">
    <property type="entry name" value="AMIDASES"/>
    <property type="match status" value="1"/>
</dbReference>
<name>A0A147EPP0_9MICO</name>
<dbReference type="InterPro" id="IPR036928">
    <property type="entry name" value="AS_sf"/>
</dbReference>
<dbReference type="InterPro" id="IPR000120">
    <property type="entry name" value="Amidase"/>
</dbReference>
<dbReference type="PANTHER" id="PTHR11895">
    <property type="entry name" value="TRANSAMIDASE"/>
    <property type="match status" value="1"/>
</dbReference>
<evidence type="ECO:0000256" key="1">
    <source>
        <dbReference type="ARBA" id="ARBA00009199"/>
    </source>
</evidence>
<dbReference type="RefSeq" id="WP_058593548.1">
    <property type="nucleotide sequence ID" value="NZ_LDRK01000024.1"/>
</dbReference>
<proteinExistence type="inferred from homology"/>
<dbReference type="AlphaFoldDB" id="A0A147EPP0"/>
<keyword evidence="4" id="KW-1185">Reference proteome</keyword>
<sequence length="463" mass="49053">MQHSTSASASEIQAAIAAGRTSRERVVEEHLARVSEVNPITNSFVELRSDEVLAEAHRLDAERGRRIHGALDGVPLSIKDSYGVAGLHRTNGLPQNAHVVDHADDVATARLRAAGGLVLGHAGIPDLCIRWNSISGLYGAVRNPRDASLTAGGSSGGDAANVAAGLATIGLGGDLGGSIRVPASWCGVYGFRTGPGRIPHVHVDAPGGASLAAQSMTQIGPIARSVDDIEAAFRAMSGYDGRDATSIPLALSSTDDRPRIAVLRDETGAVLDASVVEHLDTTVEWLRAEGYVVDEHVLPDLRRAPELWAEIMGTELIQHLLPQVADAVIDSERVHLEDMFGAFELGPDVAAYLAAQEERSLLERSFSEAMSAYDLVLAPLAGMPAPPIDFDDHIGREASIALFDRMRSVPWVNLFALPSLALPNGIQIVGRKYDEMSILAAGRAFERRAPRVEIATPSGVAAA</sequence>
<protein>
    <recommendedName>
        <fullName evidence="2">Amidase domain-containing protein</fullName>
    </recommendedName>
</protein>
<accession>A0A147EPP0</accession>
<dbReference type="OrthoDB" id="182039at2"/>
<organism evidence="3 4">
    <name type="scientific">Leucobacter chromiiresistens</name>
    <dbReference type="NCBI Taxonomy" id="1079994"/>
    <lineage>
        <taxon>Bacteria</taxon>
        <taxon>Bacillati</taxon>
        <taxon>Actinomycetota</taxon>
        <taxon>Actinomycetes</taxon>
        <taxon>Micrococcales</taxon>
        <taxon>Microbacteriaceae</taxon>
        <taxon>Leucobacter</taxon>
    </lineage>
</organism>
<dbReference type="EMBL" id="LDRK01000024">
    <property type="protein sequence ID" value="KTR86345.1"/>
    <property type="molecule type" value="Genomic_DNA"/>
</dbReference>
<dbReference type="SUPFAM" id="SSF75304">
    <property type="entry name" value="Amidase signature (AS) enzymes"/>
    <property type="match status" value="1"/>
</dbReference>
<dbReference type="InterPro" id="IPR023631">
    <property type="entry name" value="Amidase_dom"/>
</dbReference>
<feature type="domain" description="Amidase" evidence="2">
    <location>
        <begin position="25"/>
        <end position="439"/>
    </location>
</feature>
<evidence type="ECO:0000313" key="3">
    <source>
        <dbReference type="EMBL" id="KTR86345.1"/>
    </source>
</evidence>
<reference evidence="3 4" key="1">
    <citation type="journal article" date="2016" name="Front. Microbiol.">
        <title>Genomic Resource of Rice Seed Associated Bacteria.</title>
        <authorList>
            <person name="Midha S."/>
            <person name="Bansal K."/>
            <person name="Sharma S."/>
            <person name="Kumar N."/>
            <person name="Patil P.P."/>
            <person name="Chaudhry V."/>
            <person name="Patil P.B."/>
        </authorList>
    </citation>
    <scope>NUCLEOTIDE SEQUENCE [LARGE SCALE GENOMIC DNA]</scope>
    <source>
        <strain evidence="3 4">NS354</strain>
    </source>
</reference>
<comment type="caution">
    <text evidence="3">The sequence shown here is derived from an EMBL/GenBank/DDBJ whole genome shotgun (WGS) entry which is preliminary data.</text>
</comment>
<comment type="similarity">
    <text evidence="1">Belongs to the amidase family.</text>
</comment>
<dbReference type="Proteomes" id="UP000070810">
    <property type="component" value="Unassembled WGS sequence"/>
</dbReference>
<dbReference type="PATRIC" id="fig|1079994.3.peg.1148"/>
<evidence type="ECO:0000259" key="2">
    <source>
        <dbReference type="Pfam" id="PF01425"/>
    </source>
</evidence>
<dbReference type="InterPro" id="IPR020556">
    <property type="entry name" value="Amidase_CS"/>
</dbReference>
<gene>
    <name evidence="3" type="ORF">NS354_05310</name>
</gene>
<dbReference type="Pfam" id="PF01425">
    <property type="entry name" value="Amidase"/>
    <property type="match status" value="1"/>
</dbReference>